<dbReference type="AlphaFoldDB" id="A0A1H1A9R9"/>
<sequence>MKLVKIVVGIAVGAVLTTAFAWVGLYLFGIFVLHGEGSLFDASRTAENTFFIAWFALTVVASILGGYVGYASGEKPRES</sequence>
<protein>
    <submittedName>
        <fullName evidence="2">Uncharacterized protein</fullName>
    </submittedName>
</protein>
<keyword evidence="1" id="KW-0472">Membrane</keyword>
<organism evidence="2 3">
    <name type="scientific">Paraburkholderia fungorum</name>
    <dbReference type="NCBI Taxonomy" id="134537"/>
    <lineage>
        <taxon>Bacteria</taxon>
        <taxon>Pseudomonadati</taxon>
        <taxon>Pseudomonadota</taxon>
        <taxon>Betaproteobacteria</taxon>
        <taxon>Burkholderiales</taxon>
        <taxon>Burkholderiaceae</taxon>
        <taxon>Paraburkholderia</taxon>
    </lineage>
</organism>
<evidence type="ECO:0000256" key="1">
    <source>
        <dbReference type="SAM" id="Phobius"/>
    </source>
</evidence>
<keyword evidence="1" id="KW-0812">Transmembrane</keyword>
<accession>A0A1H1A9R9</accession>
<keyword evidence="1" id="KW-1133">Transmembrane helix</keyword>
<name>A0A1H1A9R9_9BURK</name>
<feature type="transmembrane region" description="Helical" evidence="1">
    <location>
        <begin position="7"/>
        <end position="31"/>
    </location>
</feature>
<evidence type="ECO:0000313" key="3">
    <source>
        <dbReference type="Proteomes" id="UP000183487"/>
    </source>
</evidence>
<evidence type="ECO:0000313" key="2">
    <source>
        <dbReference type="EMBL" id="SDQ36488.1"/>
    </source>
</evidence>
<keyword evidence="3" id="KW-1185">Reference proteome</keyword>
<reference evidence="3" key="1">
    <citation type="submission" date="2016-10" db="EMBL/GenBank/DDBJ databases">
        <authorList>
            <person name="Varghese N."/>
        </authorList>
    </citation>
    <scope>NUCLEOTIDE SEQUENCE [LARGE SCALE GENOMIC DNA]</scope>
    <source>
        <strain evidence="3">GAS106B</strain>
    </source>
</reference>
<feature type="transmembrane region" description="Helical" evidence="1">
    <location>
        <begin position="51"/>
        <end position="70"/>
    </location>
</feature>
<dbReference type="Proteomes" id="UP000183487">
    <property type="component" value="Unassembled WGS sequence"/>
</dbReference>
<dbReference type="EMBL" id="FNKP01000001">
    <property type="protein sequence ID" value="SDQ36488.1"/>
    <property type="molecule type" value="Genomic_DNA"/>
</dbReference>
<gene>
    <name evidence="2" type="ORF">SAMN05443245_1097</name>
</gene>
<proteinExistence type="predicted"/>